<dbReference type="InterPro" id="IPR001304">
    <property type="entry name" value="C-type_lectin-like"/>
</dbReference>
<reference evidence="2 3" key="1">
    <citation type="submission" date="2024-06" db="EMBL/GenBank/DDBJ databases">
        <authorList>
            <person name="Kaempfer P."/>
            <person name="Viver T."/>
        </authorList>
    </citation>
    <scope>NUCLEOTIDE SEQUENCE [LARGE SCALE GENOMIC DNA]</scope>
    <source>
        <strain evidence="2 3">ST-87</strain>
    </source>
</reference>
<dbReference type="InterPro" id="IPR016186">
    <property type="entry name" value="C-type_lectin-like/link_sf"/>
</dbReference>
<dbReference type="InterPro" id="IPR016187">
    <property type="entry name" value="CTDL_fold"/>
</dbReference>
<dbReference type="RefSeq" id="WP_408080947.1">
    <property type="nucleotide sequence ID" value="NZ_JBELQA010000003.1"/>
</dbReference>
<sequence>MRTKLLHIIIIIVLLIKTTCYSSIIDPPTITADGNNIYCPQTYTKIAENVIISNDDESETSTDAVYIQIASGYVNGQDILKLNDDYIAAHPAITSFFNVTEGKLKIYSTAGTLVPYTEFIKAIEAVEFFNSSASPSGSRSFSISIGIGNLSYLPRNGHYYEYVPLYGVSWTRAKYEAGIRKYYGLQGYLATLTAADEAQLAGAQAPGAGWIGGSDAQTQDVWKWVTGPEAGTTFWIGKTNGYATAPYYYANWNSPNEPNNATNSNKPNGENYAHITAPAVGRLGTWNDLPDQGDPPNVINYHPRGYIVEYGGMPGDPVLKLSASTSLTIPQIISTTPASRCDNGSLTLKATASAGTISWYDAPAGGNLLATTDSFTTPFLSATTSFYAQVTDCESTRLKVTATINTIPTLNIPNTTVPLCGTGTSTLTASTDFGIINWYASSADTTILGSGEQFTSPVLTENTTYYAEAVNNGCSSGIRIPVNIVVYPKPEVTDETVILCKESETELNAGLTDMQYLWSTGDTSEQITVNTAGTYTVDITNPDNCTSRKTITVLERNIPEINYIDVNETTVVIYPKKEENYFEYAVDGINYQNSNVFFNVSSGLHTAYIREINFCGTAVKDFIVINVPKFFTPNNDSFNDRWEINGLHFYPGASVTIFDRYGKLIHILNSNNPSWDGTYHKKMLPAADYWYVLKIDDSGTEKRGHFSLKR</sequence>
<dbReference type="Proteomes" id="UP001629260">
    <property type="component" value="Unassembled WGS sequence"/>
</dbReference>
<dbReference type="Pfam" id="PF13585">
    <property type="entry name" value="CHU_C"/>
    <property type="match status" value="1"/>
</dbReference>
<dbReference type="Pfam" id="PF19081">
    <property type="entry name" value="Ig_7"/>
    <property type="match status" value="2"/>
</dbReference>
<keyword evidence="3" id="KW-1185">Reference proteome</keyword>
<evidence type="ECO:0000313" key="2">
    <source>
        <dbReference type="EMBL" id="MFL9830459.1"/>
    </source>
</evidence>
<accession>A0ABW8XRG9</accession>
<feature type="domain" description="C-type lectin" evidence="1">
    <location>
        <begin position="155"/>
        <end position="288"/>
    </location>
</feature>
<evidence type="ECO:0000259" key="1">
    <source>
        <dbReference type="PROSITE" id="PS50041"/>
    </source>
</evidence>
<proteinExistence type="predicted"/>
<dbReference type="PROSITE" id="PS50041">
    <property type="entry name" value="C_TYPE_LECTIN_2"/>
    <property type="match status" value="1"/>
</dbReference>
<dbReference type="Gene3D" id="3.10.100.10">
    <property type="entry name" value="Mannose-Binding Protein A, subunit A"/>
    <property type="match status" value="1"/>
</dbReference>
<dbReference type="InterPro" id="IPR044023">
    <property type="entry name" value="Ig_7"/>
</dbReference>
<organism evidence="2 3">
    <name type="scientific">Flavobacterium plantiphilum</name>
    <dbReference type="NCBI Taxonomy" id="3163297"/>
    <lineage>
        <taxon>Bacteria</taxon>
        <taxon>Pseudomonadati</taxon>
        <taxon>Bacteroidota</taxon>
        <taxon>Flavobacteriia</taxon>
        <taxon>Flavobacteriales</taxon>
        <taxon>Flavobacteriaceae</taxon>
        <taxon>Flavobacterium</taxon>
    </lineage>
</organism>
<dbReference type="NCBIfam" id="TIGR04131">
    <property type="entry name" value="Bac_Flav_CTERM"/>
    <property type="match status" value="1"/>
</dbReference>
<name>A0ABW8XRG9_9FLAO</name>
<protein>
    <submittedName>
        <fullName evidence="2">T9SS type B sorting domain-containing protein</fullName>
    </submittedName>
</protein>
<dbReference type="SUPFAM" id="SSF56436">
    <property type="entry name" value="C-type lectin-like"/>
    <property type="match status" value="1"/>
</dbReference>
<dbReference type="EMBL" id="JBELQA010000003">
    <property type="protein sequence ID" value="MFL9830459.1"/>
    <property type="molecule type" value="Genomic_DNA"/>
</dbReference>
<dbReference type="InterPro" id="IPR026341">
    <property type="entry name" value="T9SS_type_B"/>
</dbReference>
<comment type="caution">
    <text evidence="2">The sequence shown here is derived from an EMBL/GenBank/DDBJ whole genome shotgun (WGS) entry which is preliminary data.</text>
</comment>
<gene>
    <name evidence="2" type="ORF">ABS764_06285</name>
</gene>
<evidence type="ECO:0000313" key="3">
    <source>
        <dbReference type="Proteomes" id="UP001629260"/>
    </source>
</evidence>